<dbReference type="eggNOG" id="COG1433">
    <property type="taxonomic scope" value="Bacteria"/>
</dbReference>
<dbReference type="Pfam" id="PF02579">
    <property type="entry name" value="Nitro_FeMo-Co"/>
    <property type="match status" value="1"/>
</dbReference>
<dbReference type="AlphaFoldDB" id="D5V2A5"/>
<dbReference type="InterPro" id="IPR003731">
    <property type="entry name" value="Di-Nase_FeMo-co_biosynth"/>
</dbReference>
<dbReference type="OrthoDB" id="5348293at2"/>
<dbReference type="InterPro" id="IPR036105">
    <property type="entry name" value="DiNase_FeMo-co_biosyn_sf"/>
</dbReference>
<feature type="domain" description="Dinitrogenase iron-molybdenum cofactor biosynthesis" evidence="2">
    <location>
        <begin position="13"/>
        <end position="96"/>
    </location>
</feature>
<proteinExistence type="predicted"/>
<sequence>MITFPLKTNKENAAVSPLFGKAKYFAFFDGKNLSIEANPYERGSKLINWFNEKGVDTIVIKEMGAKPFEAISKTAIKVLYAGNDRVTTNEVLENYTTNSLKELSIDELQKIVKEHKGDKSSSCHSHSHEGETKKSCHKKMVAQNPYVFLNK</sequence>
<dbReference type="SUPFAM" id="SSF53146">
    <property type="entry name" value="Nitrogenase accessory factor-like"/>
    <property type="match status" value="1"/>
</dbReference>
<dbReference type="Gene3D" id="3.30.420.130">
    <property type="entry name" value="Dinitrogenase iron-molybdenum cofactor biosynthesis domain"/>
    <property type="match status" value="1"/>
</dbReference>
<dbReference type="KEGG" id="ant:Arnit_0673"/>
<protein>
    <recommendedName>
        <fullName evidence="2">Dinitrogenase iron-molybdenum cofactor biosynthesis domain-containing protein</fullName>
    </recommendedName>
</protein>
<feature type="compositionally biased region" description="Basic and acidic residues" evidence="1">
    <location>
        <begin position="116"/>
        <end position="134"/>
    </location>
</feature>
<evidence type="ECO:0000259" key="2">
    <source>
        <dbReference type="Pfam" id="PF02579"/>
    </source>
</evidence>
<accession>D5V2A5</accession>
<dbReference type="RefSeq" id="WP_013134483.1">
    <property type="nucleotide sequence ID" value="NC_014166.1"/>
</dbReference>
<evidence type="ECO:0000313" key="4">
    <source>
        <dbReference type="Proteomes" id="UP000000939"/>
    </source>
</evidence>
<name>D5V2A5_ARCNC</name>
<gene>
    <name evidence="3" type="ordered locus">Arnit_0673</name>
</gene>
<dbReference type="STRING" id="572480.Arnit_0673"/>
<feature type="region of interest" description="Disordered" evidence="1">
    <location>
        <begin position="116"/>
        <end position="136"/>
    </location>
</feature>
<keyword evidence="4" id="KW-1185">Reference proteome</keyword>
<dbReference type="EMBL" id="CP001999">
    <property type="protein sequence ID" value="ADG92338.1"/>
    <property type="molecule type" value="Genomic_DNA"/>
</dbReference>
<reference evidence="3 4" key="1">
    <citation type="journal article" date="2010" name="Stand. Genomic Sci.">
        <title>Complete genome sequence of Arcobacter nitrofigilis type strain (CI).</title>
        <authorList>
            <person name="Pati A."/>
            <person name="Gronow S."/>
            <person name="Lapidus A."/>
            <person name="Copeland A."/>
            <person name="Glavina Del Rio T."/>
            <person name="Nolan M."/>
            <person name="Lucas S."/>
            <person name="Tice H."/>
            <person name="Cheng J.F."/>
            <person name="Han C."/>
            <person name="Chertkov O."/>
            <person name="Bruce D."/>
            <person name="Tapia R."/>
            <person name="Goodwin L."/>
            <person name="Pitluck S."/>
            <person name="Liolios K."/>
            <person name="Ivanova N."/>
            <person name="Mavromatis K."/>
            <person name="Chen A."/>
            <person name="Palaniappan K."/>
            <person name="Land M."/>
            <person name="Hauser L."/>
            <person name="Chang Y.J."/>
            <person name="Jeffries C.D."/>
            <person name="Detter J.C."/>
            <person name="Rohde M."/>
            <person name="Goker M."/>
            <person name="Bristow J."/>
            <person name="Eisen J.A."/>
            <person name="Markowitz V."/>
            <person name="Hugenholtz P."/>
            <person name="Klenk H.P."/>
            <person name="Kyrpides N.C."/>
        </authorList>
    </citation>
    <scope>NUCLEOTIDE SEQUENCE [LARGE SCALE GENOMIC DNA]</scope>
    <source>
        <strain evidence="4">ATCC 33309 / DSM 7299 / CCUG 15893 / LMG 7604 / NCTC 12251 / CI</strain>
    </source>
</reference>
<evidence type="ECO:0000313" key="3">
    <source>
        <dbReference type="EMBL" id="ADG92338.1"/>
    </source>
</evidence>
<evidence type="ECO:0000256" key="1">
    <source>
        <dbReference type="SAM" id="MobiDB-lite"/>
    </source>
</evidence>
<dbReference type="Proteomes" id="UP000000939">
    <property type="component" value="Chromosome"/>
</dbReference>
<dbReference type="HOGENOM" id="CLU_104194_1_0_7"/>
<organism evidence="3 4">
    <name type="scientific">Arcobacter nitrofigilis (strain ATCC 33309 / DSM 7299 / CCUG 15893 / LMG 7604 / NCTC 12251 / CI)</name>
    <name type="common">Campylobacter nitrofigilis</name>
    <dbReference type="NCBI Taxonomy" id="572480"/>
    <lineage>
        <taxon>Bacteria</taxon>
        <taxon>Pseudomonadati</taxon>
        <taxon>Campylobacterota</taxon>
        <taxon>Epsilonproteobacteria</taxon>
        <taxon>Campylobacterales</taxon>
        <taxon>Arcobacteraceae</taxon>
        <taxon>Arcobacter</taxon>
    </lineage>
</organism>